<evidence type="ECO:0000256" key="5">
    <source>
        <dbReference type="SAM" id="Phobius"/>
    </source>
</evidence>
<evidence type="ECO:0000259" key="7">
    <source>
        <dbReference type="PROSITE" id="PS50885"/>
    </source>
</evidence>
<evidence type="ECO:0000313" key="8">
    <source>
        <dbReference type="EMBL" id="SMB27287.1"/>
    </source>
</evidence>
<dbReference type="PROSITE" id="PS50885">
    <property type="entry name" value="HAMP"/>
    <property type="match status" value="1"/>
</dbReference>
<keyword evidence="2 4" id="KW-0807">Transducer</keyword>
<evidence type="ECO:0000256" key="4">
    <source>
        <dbReference type="PROSITE-ProRule" id="PRU00284"/>
    </source>
</evidence>
<accession>A0A7Z7HS79</accession>
<dbReference type="Pfam" id="PF00015">
    <property type="entry name" value="MCPsignal"/>
    <property type="match status" value="1"/>
</dbReference>
<dbReference type="AlphaFoldDB" id="A0A7Z7HS79"/>
<dbReference type="PANTHER" id="PTHR32089">
    <property type="entry name" value="METHYL-ACCEPTING CHEMOTAXIS PROTEIN MCPB"/>
    <property type="match status" value="1"/>
</dbReference>
<evidence type="ECO:0000256" key="1">
    <source>
        <dbReference type="ARBA" id="ARBA00004370"/>
    </source>
</evidence>
<feature type="domain" description="HAMP" evidence="7">
    <location>
        <begin position="202"/>
        <end position="255"/>
    </location>
</feature>
<evidence type="ECO:0000256" key="2">
    <source>
        <dbReference type="ARBA" id="ARBA00023224"/>
    </source>
</evidence>
<dbReference type="PANTHER" id="PTHR32089:SF112">
    <property type="entry name" value="LYSOZYME-LIKE PROTEIN-RELATED"/>
    <property type="match status" value="1"/>
</dbReference>
<dbReference type="GO" id="GO:0006935">
    <property type="term" value="P:chemotaxis"/>
    <property type="evidence" value="ECO:0007669"/>
    <property type="project" value="InterPro"/>
</dbReference>
<gene>
    <name evidence="8" type="ORF">SDENCHOL_20351</name>
</gene>
<evidence type="ECO:0000259" key="6">
    <source>
        <dbReference type="PROSITE" id="PS50111"/>
    </source>
</evidence>
<dbReference type="PROSITE" id="PS50111">
    <property type="entry name" value="CHEMOTAXIS_TRANSDUC_2"/>
    <property type="match status" value="1"/>
</dbReference>
<proteinExistence type="inferred from homology"/>
<reference evidence="8" key="1">
    <citation type="submission" date="2017-03" db="EMBL/GenBank/DDBJ databases">
        <authorList>
            <consortium name="AG Boll"/>
        </authorList>
    </citation>
    <scope>NUCLEOTIDE SEQUENCE [LARGE SCALE GENOMIC DNA]</scope>
    <source>
        <strain evidence="8">Chol</strain>
    </source>
</reference>
<comment type="subcellular location">
    <subcellularLocation>
        <location evidence="1">Membrane</location>
    </subcellularLocation>
</comment>
<dbReference type="Proteomes" id="UP000242886">
    <property type="component" value="Chromosome SDENCHOL"/>
</dbReference>
<feature type="transmembrane region" description="Helical" evidence="5">
    <location>
        <begin position="7"/>
        <end position="27"/>
    </location>
</feature>
<dbReference type="CDD" id="cd11386">
    <property type="entry name" value="MCP_signal"/>
    <property type="match status" value="1"/>
</dbReference>
<dbReference type="InterPro" id="IPR003660">
    <property type="entry name" value="HAMP_dom"/>
</dbReference>
<evidence type="ECO:0000256" key="3">
    <source>
        <dbReference type="ARBA" id="ARBA00029447"/>
    </source>
</evidence>
<dbReference type="RefSeq" id="WP_154716865.1">
    <property type="nucleotide sequence ID" value="NZ_LT837803.1"/>
</dbReference>
<dbReference type="InterPro" id="IPR004089">
    <property type="entry name" value="MCPsignal_dom"/>
</dbReference>
<dbReference type="PRINTS" id="PR00260">
    <property type="entry name" value="CHEMTRNSDUCR"/>
</dbReference>
<sequence>MSIGKRLAILVVVTLIALIGTGVYGLLQLRSLQSHFENVTERSVPSLIAMSNVSDQFKEARALLLALLMEEDDDLRKAFAQKVAETRAALKQATQDYAQVPGAKDSAQALDPIVDGYSQAIDAVLEVADKRDLAQLALYTKVIPAEQALSAFLGDSQKKLLDNQHTLQKQVTTANTRSFSIYVVVTLVTSIIVAILGFMLHRSVTGSLTEMTATMRNVASNLDFRQRLTVKSRDEVGATATAFNSLLDTVQASLREIAQSMDTLSSATSRLNNSTQEIRNISEQTSDSSSSVSATVQQVTVSIDHIATQTEQAEKLSRESGHQATAGGEVICSTIEQIRSIADTVDSAAVSISDLRNQIASISTVLNVIRDVAEQTNLLALNAAIEAARAGEHGRGFAVVADEVRKLAERTSSSTREIASLIQSIQESATNAVTTMQIVVERVGEGVNNASTANDALDSIRQGSDKVLLTVSEIATSIRQQSSASAHIADQFQRIANISEEARRTVADTTQSTQELEQLAIRLNDAVKRYRI</sequence>
<dbReference type="SMART" id="SM00304">
    <property type="entry name" value="HAMP"/>
    <property type="match status" value="1"/>
</dbReference>
<dbReference type="InterPro" id="IPR004090">
    <property type="entry name" value="Chemotax_Me-accpt_rcpt"/>
</dbReference>
<dbReference type="GO" id="GO:0016020">
    <property type="term" value="C:membrane"/>
    <property type="evidence" value="ECO:0007669"/>
    <property type="project" value="UniProtKB-SubCell"/>
</dbReference>
<dbReference type="Gene3D" id="1.10.287.950">
    <property type="entry name" value="Methyl-accepting chemotaxis protein"/>
    <property type="match status" value="1"/>
</dbReference>
<dbReference type="Gene3D" id="6.10.340.10">
    <property type="match status" value="1"/>
</dbReference>
<dbReference type="GO" id="GO:0007165">
    <property type="term" value="P:signal transduction"/>
    <property type="evidence" value="ECO:0007669"/>
    <property type="project" value="UniProtKB-KW"/>
</dbReference>
<dbReference type="SMART" id="SM00283">
    <property type="entry name" value="MA"/>
    <property type="match status" value="1"/>
</dbReference>
<dbReference type="SUPFAM" id="SSF58104">
    <property type="entry name" value="Methyl-accepting chemotaxis protein (MCP) signaling domain"/>
    <property type="match status" value="1"/>
</dbReference>
<feature type="transmembrane region" description="Helical" evidence="5">
    <location>
        <begin position="179"/>
        <end position="200"/>
    </location>
</feature>
<dbReference type="Pfam" id="PF00672">
    <property type="entry name" value="HAMP"/>
    <property type="match status" value="1"/>
</dbReference>
<dbReference type="EMBL" id="LT837803">
    <property type="protein sequence ID" value="SMB27287.1"/>
    <property type="molecule type" value="Genomic_DNA"/>
</dbReference>
<organism evidence="8 9">
    <name type="scientific">Sterolibacterium denitrificans</name>
    <dbReference type="NCBI Taxonomy" id="157592"/>
    <lineage>
        <taxon>Bacteria</taxon>
        <taxon>Pseudomonadati</taxon>
        <taxon>Pseudomonadota</taxon>
        <taxon>Betaproteobacteria</taxon>
        <taxon>Nitrosomonadales</taxon>
        <taxon>Sterolibacteriaceae</taxon>
        <taxon>Sterolibacterium</taxon>
    </lineage>
</organism>
<dbReference type="InterPro" id="IPR024478">
    <property type="entry name" value="HlyB_4HB_MCP"/>
</dbReference>
<dbReference type="Pfam" id="PF12729">
    <property type="entry name" value="4HB_MCP_1"/>
    <property type="match status" value="1"/>
</dbReference>
<evidence type="ECO:0000313" key="9">
    <source>
        <dbReference type="Proteomes" id="UP000242886"/>
    </source>
</evidence>
<keyword evidence="5" id="KW-0812">Transmembrane</keyword>
<feature type="domain" description="Methyl-accepting transducer" evidence="6">
    <location>
        <begin position="260"/>
        <end position="496"/>
    </location>
</feature>
<protein>
    <submittedName>
        <fullName evidence="8">Methyl-accepting chemotaxis protein</fullName>
    </submittedName>
</protein>
<keyword evidence="5" id="KW-1133">Transmembrane helix</keyword>
<dbReference type="GO" id="GO:0004888">
    <property type="term" value="F:transmembrane signaling receptor activity"/>
    <property type="evidence" value="ECO:0007669"/>
    <property type="project" value="InterPro"/>
</dbReference>
<name>A0A7Z7HS79_9PROT</name>
<dbReference type="FunFam" id="1.10.287.950:FF:000001">
    <property type="entry name" value="Methyl-accepting chemotaxis sensory transducer"/>
    <property type="match status" value="1"/>
</dbReference>
<keyword evidence="9" id="KW-1185">Reference proteome</keyword>
<comment type="similarity">
    <text evidence="3">Belongs to the methyl-accepting chemotaxis (MCP) protein family.</text>
</comment>
<keyword evidence="5" id="KW-0472">Membrane</keyword>
<dbReference type="CDD" id="cd06225">
    <property type="entry name" value="HAMP"/>
    <property type="match status" value="1"/>
</dbReference>